<organism evidence="1 2">
    <name type="scientific">Flavobacterium subsaxonicum WB 4.1-42 = DSM 21790</name>
    <dbReference type="NCBI Taxonomy" id="1121898"/>
    <lineage>
        <taxon>Bacteria</taxon>
        <taxon>Pseudomonadati</taxon>
        <taxon>Bacteroidota</taxon>
        <taxon>Flavobacteriia</taxon>
        <taxon>Flavobacteriales</taxon>
        <taxon>Flavobacteriaceae</taxon>
        <taxon>Flavobacterium</taxon>
    </lineage>
</organism>
<comment type="caution">
    <text evidence="1">The sequence shown here is derived from an EMBL/GenBank/DDBJ whole genome shotgun (WGS) entry which is preliminary data.</text>
</comment>
<dbReference type="Proteomes" id="UP000030111">
    <property type="component" value="Unassembled WGS sequence"/>
</dbReference>
<evidence type="ECO:0000313" key="2">
    <source>
        <dbReference type="Proteomes" id="UP000030111"/>
    </source>
</evidence>
<sequence length="65" mass="7593">MRHLALLQIFPLHCAAIEMEKVYGTDWKYPLSWIALIPVKVIKKVGTTNNVITPIKLMIWIIKKY</sequence>
<dbReference type="AlphaFoldDB" id="A0A0A2MVG7"/>
<accession>A0A0A2MVG7</accession>
<keyword evidence="2" id="KW-1185">Reference proteome</keyword>
<protein>
    <submittedName>
        <fullName evidence="1">Uncharacterized protein</fullName>
    </submittedName>
</protein>
<proteinExistence type="predicted"/>
<evidence type="ECO:0000313" key="1">
    <source>
        <dbReference type="EMBL" id="KGO92190.1"/>
    </source>
</evidence>
<name>A0A0A2MVG7_9FLAO</name>
<reference evidence="1 2" key="1">
    <citation type="submission" date="2013-09" db="EMBL/GenBank/DDBJ databases">
        <authorList>
            <person name="Zeng Z."/>
            <person name="Chen C."/>
        </authorList>
    </citation>
    <scope>NUCLEOTIDE SEQUENCE [LARGE SCALE GENOMIC DNA]</scope>
    <source>
        <strain evidence="1 2">WB 4.1-42</strain>
    </source>
</reference>
<dbReference type="EMBL" id="JRLY01000011">
    <property type="protein sequence ID" value="KGO92190.1"/>
    <property type="molecule type" value="Genomic_DNA"/>
</dbReference>
<gene>
    <name evidence="1" type="ORF">Q766_13590</name>
</gene>